<dbReference type="InterPro" id="IPR033121">
    <property type="entry name" value="PEPTIDASE_A1"/>
</dbReference>
<proteinExistence type="inferred from homology"/>
<keyword evidence="13" id="KW-1185">Reference proteome</keyword>
<keyword evidence="4 8" id="KW-0064">Aspartyl protease</keyword>
<protein>
    <submittedName>
        <fullName evidence="12">Aspartic peptidase domain-containing protein</fullName>
    </submittedName>
</protein>
<dbReference type="GO" id="GO:0005576">
    <property type="term" value="C:extracellular region"/>
    <property type="evidence" value="ECO:0007669"/>
    <property type="project" value="TreeGrafter"/>
</dbReference>
<evidence type="ECO:0000256" key="9">
    <source>
        <dbReference type="SAM" id="MobiDB-lite"/>
    </source>
</evidence>
<comment type="caution">
    <text evidence="12">The sequence shown here is derived from an EMBL/GenBank/DDBJ whole genome shotgun (WGS) entry which is preliminary data.</text>
</comment>
<keyword evidence="7" id="KW-1015">Disulfide bond</keyword>
<dbReference type="InterPro" id="IPR001461">
    <property type="entry name" value="Aspartic_peptidase_A1"/>
</dbReference>
<gene>
    <name evidence="12" type="ORF">QBC46DRAFT_421454</name>
</gene>
<feature type="active site" evidence="6">
    <location>
        <position position="73"/>
    </location>
</feature>
<dbReference type="GO" id="GO:0031505">
    <property type="term" value="P:fungal-type cell wall organization"/>
    <property type="evidence" value="ECO:0007669"/>
    <property type="project" value="TreeGrafter"/>
</dbReference>
<dbReference type="GO" id="GO:0004190">
    <property type="term" value="F:aspartic-type endopeptidase activity"/>
    <property type="evidence" value="ECO:0007669"/>
    <property type="project" value="UniProtKB-KW"/>
</dbReference>
<dbReference type="EMBL" id="MU853910">
    <property type="protein sequence ID" value="KAK3935724.1"/>
    <property type="molecule type" value="Genomic_DNA"/>
</dbReference>
<evidence type="ECO:0000259" key="11">
    <source>
        <dbReference type="PROSITE" id="PS51767"/>
    </source>
</evidence>
<reference evidence="13" key="1">
    <citation type="journal article" date="2023" name="Mol. Phylogenet. Evol.">
        <title>Genome-scale phylogeny and comparative genomics of the fungal order Sordariales.</title>
        <authorList>
            <person name="Hensen N."/>
            <person name="Bonometti L."/>
            <person name="Westerberg I."/>
            <person name="Brannstrom I.O."/>
            <person name="Guillou S."/>
            <person name="Cros-Aarteil S."/>
            <person name="Calhoun S."/>
            <person name="Haridas S."/>
            <person name="Kuo A."/>
            <person name="Mondo S."/>
            <person name="Pangilinan J."/>
            <person name="Riley R."/>
            <person name="LaButti K."/>
            <person name="Andreopoulos B."/>
            <person name="Lipzen A."/>
            <person name="Chen C."/>
            <person name="Yan M."/>
            <person name="Daum C."/>
            <person name="Ng V."/>
            <person name="Clum A."/>
            <person name="Steindorff A."/>
            <person name="Ohm R.A."/>
            <person name="Martin F."/>
            <person name="Silar P."/>
            <person name="Natvig D.O."/>
            <person name="Lalanne C."/>
            <person name="Gautier V."/>
            <person name="Ament-Velasquez S.L."/>
            <person name="Kruys A."/>
            <person name="Hutchinson M.I."/>
            <person name="Powell A.J."/>
            <person name="Barry K."/>
            <person name="Miller A.N."/>
            <person name="Grigoriev I.V."/>
            <person name="Debuchy R."/>
            <person name="Gladieux P."/>
            <person name="Hiltunen Thoren M."/>
            <person name="Johannesson H."/>
        </authorList>
    </citation>
    <scope>NUCLEOTIDE SEQUENCE [LARGE SCALE GENOMIC DNA]</scope>
    <source>
        <strain evidence="13">CBS 340.73</strain>
    </source>
</reference>
<keyword evidence="3 10" id="KW-0732">Signal</keyword>
<feature type="compositionally biased region" description="Low complexity" evidence="9">
    <location>
        <begin position="440"/>
        <end position="497"/>
    </location>
</feature>
<feature type="disulfide bond" evidence="7">
    <location>
        <begin position="308"/>
        <end position="367"/>
    </location>
</feature>
<feature type="region of interest" description="Disordered" evidence="9">
    <location>
        <begin position="425"/>
        <end position="500"/>
    </location>
</feature>
<dbReference type="PRINTS" id="PR00792">
    <property type="entry name" value="PEPSIN"/>
</dbReference>
<dbReference type="SUPFAM" id="SSF50630">
    <property type="entry name" value="Acid proteases"/>
    <property type="match status" value="1"/>
</dbReference>
<feature type="domain" description="Peptidase A1" evidence="11">
    <location>
        <begin position="55"/>
        <end position="402"/>
    </location>
</feature>
<feature type="active site" evidence="6">
    <location>
        <position position="272"/>
    </location>
</feature>
<evidence type="ECO:0000256" key="8">
    <source>
        <dbReference type="RuleBase" id="RU000454"/>
    </source>
</evidence>
<evidence type="ECO:0000256" key="10">
    <source>
        <dbReference type="SAM" id="SignalP"/>
    </source>
</evidence>
<dbReference type="InterPro" id="IPR021109">
    <property type="entry name" value="Peptidase_aspartic_dom_sf"/>
</dbReference>
<evidence type="ECO:0000256" key="4">
    <source>
        <dbReference type="ARBA" id="ARBA00022750"/>
    </source>
</evidence>
<dbReference type="PANTHER" id="PTHR47965">
    <property type="entry name" value="ASPARTYL PROTEASE-RELATED"/>
    <property type="match status" value="1"/>
</dbReference>
<dbReference type="InterPro" id="IPR033876">
    <property type="entry name" value="SAP-like"/>
</dbReference>
<dbReference type="GO" id="GO:0006508">
    <property type="term" value="P:proteolysis"/>
    <property type="evidence" value="ECO:0007669"/>
    <property type="project" value="UniProtKB-KW"/>
</dbReference>
<comment type="similarity">
    <text evidence="1 8">Belongs to the peptidase A1 family.</text>
</comment>
<feature type="chain" id="PRO_5042879766" evidence="10">
    <location>
        <begin position="17"/>
        <end position="530"/>
    </location>
</feature>
<evidence type="ECO:0000256" key="3">
    <source>
        <dbReference type="ARBA" id="ARBA00022729"/>
    </source>
</evidence>
<evidence type="ECO:0000256" key="1">
    <source>
        <dbReference type="ARBA" id="ARBA00007447"/>
    </source>
</evidence>
<accession>A0AAN6MYI2</accession>
<name>A0AAN6MYI2_9PEZI</name>
<evidence type="ECO:0000256" key="7">
    <source>
        <dbReference type="PIRSR" id="PIRSR601461-2"/>
    </source>
</evidence>
<dbReference type="Gene3D" id="2.40.70.10">
    <property type="entry name" value="Acid Proteases"/>
    <property type="match status" value="2"/>
</dbReference>
<evidence type="ECO:0000256" key="5">
    <source>
        <dbReference type="ARBA" id="ARBA00022801"/>
    </source>
</evidence>
<evidence type="ECO:0000313" key="12">
    <source>
        <dbReference type="EMBL" id="KAK3935724.1"/>
    </source>
</evidence>
<dbReference type="GO" id="GO:0009277">
    <property type="term" value="C:fungal-type cell wall"/>
    <property type="evidence" value="ECO:0007669"/>
    <property type="project" value="TreeGrafter"/>
</dbReference>
<keyword evidence="5 8" id="KW-0378">Hydrolase</keyword>
<evidence type="ECO:0000256" key="2">
    <source>
        <dbReference type="ARBA" id="ARBA00022670"/>
    </source>
</evidence>
<dbReference type="Pfam" id="PF00026">
    <property type="entry name" value="Asp"/>
    <property type="match status" value="1"/>
</dbReference>
<dbReference type="Proteomes" id="UP001303473">
    <property type="component" value="Unassembled WGS sequence"/>
</dbReference>
<feature type="compositionally biased region" description="Polar residues" evidence="9">
    <location>
        <begin position="427"/>
        <end position="439"/>
    </location>
</feature>
<dbReference type="PROSITE" id="PS00141">
    <property type="entry name" value="ASP_PROTEASE"/>
    <property type="match status" value="1"/>
</dbReference>
<dbReference type="CDD" id="cd05474">
    <property type="entry name" value="SAP_like"/>
    <property type="match status" value="1"/>
</dbReference>
<dbReference type="InterPro" id="IPR001969">
    <property type="entry name" value="Aspartic_peptidase_AS"/>
</dbReference>
<sequence>MQLIAGLAMLVATASSQRVVPISIGKSDSGAGASILRPRTPFSEMLANNLTGGGYYAKVQVGTPGQTITMQIDTGSSDVWMLSQDADLCHDKRLKEIYGDCTDTFDPSKSSTYKLLAQDGFTITYADSSGVSGDYFSDNLSIDGADTIKALQMGLGKNSTINTGLMGIGFDTDEASTTVYPSIIDQMQSQGLIGIKAYSLYLNDLQSSTGTILFGGIDTGKYTGSLKAVPIEPDSESHAITSFTVTLSSLVAVSDNGTSINLAPSAIPVILDSGTTLTYLPQEVANNIQSMLQAYDDTDDSGLVLVDCSHLVLDQSLAFQFQFGATADGPVINVPISEVVINDVSAYLQSGQIKLPSELPFTSANACSLGIRASSAPYILGDTFLRSAYVVYDLTHNEIALAQSSFNSTLENIIEIPASATGIPLVSGTTSQHSGQQTATGTPGNSSTQTTQTTLTTRTDQTTQTIHSTTQTTQTTINKPTTTNSSPSNSASGASQNGAKTRASVPNSAVFAVAGLTVLHVILSRALFVI</sequence>
<evidence type="ECO:0000256" key="6">
    <source>
        <dbReference type="PIRSR" id="PIRSR601461-1"/>
    </source>
</evidence>
<dbReference type="PANTHER" id="PTHR47965:SF79">
    <property type="entry name" value="ASPARTIC PROTEINASE"/>
    <property type="match status" value="1"/>
</dbReference>
<evidence type="ECO:0000313" key="13">
    <source>
        <dbReference type="Proteomes" id="UP001303473"/>
    </source>
</evidence>
<feature type="signal peptide" evidence="10">
    <location>
        <begin position="1"/>
        <end position="16"/>
    </location>
</feature>
<keyword evidence="2 8" id="KW-0645">Protease</keyword>
<organism evidence="12 13">
    <name type="scientific">Diplogelasinospora grovesii</name>
    <dbReference type="NCBI Taxonomy" id="303347"/>
    <lineage>
        <taxon>Eukaryota</taxon>
        <taxon>Fungi</taxon>
        <taxon>Dikarya</taxon>
        <taxon>Ascomycota</taxon>
        <taxon>Pezizomycotina</taxon>
        <taxon>Sordariomycetes</taxon>
        <taxon>Sordariomycetidae</taxon>
        <taxon>Sordariales</taxon>
        <taxon>Diplogelasinosporaceae</taxon>
        <taxon>Diplogelasinospora</taxon>
    </lineage>
</organism>
<dbReference type="AlphaFoldDB" id="A0AAN6MYI2"/>
<dbReference type="PROSITE" id="PS51767">
    <property type="entry name" value="PEPTIDASE_A1"/>
    <property type="match status" value="1"/>
</dbReference>